<accession>A0ABT3ZMJ8</accession>
<protein>
    <submittedName>
        <fullName evidence="1">Uncharacterized protein</fullName>
    </submittedName>
</protein>
<comment type="caution">
    <text evidence="1">The sequence shown here is derived from an EMBL/GenBank/DDBJ whole genome shotgun (WGS) entry which is preliminary data.</text>
</comment>
<keyword evidence="2" id="KW-1185">Reference proteome</keyword>
<gene>
    <name evidence="1" type="ORF">OVY01_10405</name>
</gene>
<proteinExistence type="predicted"/>
<reference evidence="1" key="1">
    <citation type="submission" date="2022-11" db="EMBL/GenBank/DDBJ databases">
        <title>Robbsia betulipollinis sp. nov., isolated from pollen of birch (Betula pendula).</title>
        <authorList>
            <person name="Shi H."/>
            <person name="Ambika Manirajan B."/>
            <person name="Ratering S."/>
            <person name="Geissler-Plaum R."/>
            <person name="Schnell S."/>
        </authorList>
    </citation>
    <scope>NUCLEOTIDE SEQUENCE</scope>
    <source>
        <strain evidence="1">Bb-Pol-6</strain>
    </source>
</reference>
<dbReference type="Proteomes" id="UP001082899">
    <property type="component" value="Unassembled WGS sequence"/>
</dbReference>
<sequence>MNIFAYRRHLRFLSHAQRRRWWEQRKYLKPKVAIGGSYVPRTISSQFAYVKVS</sequence>
<name>A0ABT3ZMJ8_9BURK</name>
<dbReference type="EMBL" id="JAPMXC010000001">
    <property type="protein sequence ID" value="MCY0387637.1"/>
    <property type="molecule type" value="Genomic_DNA"/>
</dbReference>
<evidence type="ECO:0000313" key="2">
    <source>
        <dbReference type="Proteomes" id="UP001082899"/>
    </source>
</evidence>
<evidence type="ECO:0000313" key="1">
    <source>
        <dbReference type="EMBL" id="MCY0387637.1"/>
    </source>
</evidence>
<organism evidence="1 2">
    <name type="scientific">Robbsia betulipollinis</name>
    <dbReference type="NCBI Taxonomy" id="2981849"/>
    <lineage>
        <taxon>Bacteria</taxon>
        <taxon>Pseudomonadati</taxon>
        <taxon>Pseudomonadota</taxon>
        <taxon>Betaproteobacteria</taxon>
        <taxon>Burkholderiales</taxon>
        <taxon>Burkholderiaceae</taxon>
        <taxon>Robbsia</taxon>
    </lineage>
</organism>
<dbReference type="RefSeq" id="WP_267847366.1">
    <property type="nucleotide sequence ID" value="NZ_JAPMXC010000001.1"/>
</dbReference>